<protein>
    <submittedName>
        <fullName evidence="2">Uncharacterized protein</fullName>
    </submittedName>
</protein>
<name>A0A195BG76_9HYME</name>
<feature type="non-terminal residue" evidence="2">
    <location>
        <position position="1"/>
    </location>
</feature>
<reference evidence="2 3" key="1">
    <citation type="submission" date="2015-09" db="EMBL/GenBank/DDBJ databases">
        <title>Atta colombica WGS genome.</title>
        <authorList>
            <person name="Nygaard S."/>
            <person name="Hu H."/>
            <person name="Boomsma J."/>
            <person name="Zhang G."/>
        </authorList>
    </citation>
    <scope>NUCLEOTIDE SEQUENCE [LARGE SCALE GENOMIC DNA]</scope>
    <source>
        <strain evidence="2">Treedump-2</strain>
        <tissue evidence="2">Whole body</tissue>
    </source>
</reference>
<dbReference type="EMBL" id="KQ976500">
    <property type="protein sequence ID" value="KYM83182.1"/>
    <property type="molecule type" value="Genomic_DNA"/>
</dbReference>
<evidence type="ECO:0000256" key="1">
    <source>
        <dbReference type="SAM" id="MobiDB-lite"/>
    </source>
</evidence>
<sequence>RMRNIADGTSKCITRARAPGRRISMADNNRGVSVVSLPPPPSPPPPPPPPSLPSPPLLAIVLALRTRRAVVSGAHRVHMYTTYLSPFSEINKQCRGHSCRAPAKKVISCLIFLLP</sequence>
<accession>A0A195BG76</accession>
<organism evidence="2 3">
    <name type="scientific">Atta colombica</name>
    <dbReference type="NCBI Taxonomy" id="520822"/>
    <lineage>
        <taxon>Eukaryota</taxon>
        <taxon>Metazoa</taxon>
        <taxon>Ecdysozoa</taxon>
        <taxon>Arthropoda</taxon>
        <taxon>Hexapoda</taxon>
        <taxon>Insecta</taxon>
        <taxon>Pterygota</taxon>
        <taxon>Neoptera</taxon>
        <taxon>Endopterygota</taxon>
        <taxon>Hymenoptera</taxon>
        <taxon>Apocrita</taxon>
        <taxon>Aculeata</taxon>
        <taxon>Formicoidea</taxon>
        <taxon>Formicidae</taxon>
        <taxon>Myrmicinae</taxon>
        <taxon>Atta</taxon>
    </lineage>
</organism>
<proteinExistence type="predicted"/>
<evidence type="ECO:0000313" key="3">
    <source>
        <dbReference type="Proteomes" id="UP000078540"/>
    </source>
</evidence>
<gene>
    <name evidence="2" type="ORF">ALC53_06450</name>
</gene>
<keyword evidence="3" id="KW-1185">Reference proteome</keyword>
<feature type="compositionally biased region" description="Pro residues" evidence="1">
    <location>
        <begin position="37"/>
        <end position="52"/>
    </location>
</feature>
<evidence type="ECO:0000313" key="2">
    <source>
        <dbReference type="EMBL" id="KYM83182.1"/>
    </source>
</evidence>
<dbReference type="Proteomes" id="UP000078540">
    <property type="component" value="Unassembled WGS sequence"/>
</dbReference>
<dbReference type="AlphaFoldDB" id="A0A195BG76"/>
<feature type="region of interest" description="Disordered" evidence="1">
    <location>
        <begin position="1"/>
        <end position="52"/>
    </location>
</feature>